<feature type="transmembrane region" description="Helical" evidence="1">
    <location>
        <begin position="20"/>
        <end position="40"/>
    </location>
</feature>
<feature type="transmembrane region" description="Helical" evidence="1">
    <location>
        <begin position="648"/>
        <end position="664"/>
    </location>
</feature>
<accession>A0A380RVI8</accession>
<feature type="transmembrane region" description="Helical" evidence="1">
    <location>
        <begin position="737"/>
        <end position="755"/>
    </location>
</feature>
<gene>
    <name evidence="2" type="ORF">SAMN05661053_0251</name>
</gene>
<keyword evidence="1" id="KW-0472">Membrane</keyword>
<keyword evidence="1" id="KW-0812">Transmembrane</keyword>
<feature type="transmembrane region" description="Helical" evidence="1">
    <location>
        <begin position="697"/>
        <end position="717"/>
    </location>
</feature>
<feature type="transmembrane region" description="Helical" evidence="1">
    <location>
        <begin position="302"/>
        <end position="323"/>
    </location>
</feature>
<name>A0A380RVI8_FIBSU</name>
<dbReference type="EMBL" id="UHJL01000001">
    <property type="protein sequence ID" value="SUQ19027.1"/>
    <property type="molecule type" value="Genomic_DNA"/>
</dbReference>
<dbReference type="Gene3D" id="1.20.1640.10">
    <property type="entry name" value="Multidrug efflux transporter AcrB transmembrane domain"/>
    <property type="match status" value="2"/>
</dbReference>
<sequence length="810" mass="91463">MMFSLFAKIIKKLATYPKIILTVFLAIGILSIYPIMHLRWDLQLQDTITSAREPSNVQKIEDEFGGLGSLIVILQSEDSSANYRIAKDLAQKMQQSPAVHFADFETDIDYYKKNKFLYASENDIDIMVHRIEKLKHDYIMKNNPLFIDLKSAIDSITQTTSEQREQLLSDLEKKYFDKLAVSHSNKTGTIRIVEIYPTHSISDLQANRNLFYEVSTQLKLEETPSDFQVHFAGKVYESIQTGKRLLPEAKMVGCVTAGLIILLLILNFFRQPQLIFISALPIATPIITTMACSYMFYGRINLFTLLLAIVLPGQALQIINHVLNRYFLEREQNLSPQLCIESALLGIGPSTAVSSFAFATLFASLILIPLPGLQELGVLGSTGCILNWAITLLFSTALLQVAQRKKPFSIRHSQIHPECKISMLSNRLNWTIFSIIIAASLVGLYIGGTRLHIRNDFSATEINYKDATIDSLIAETGFMNKTPVVVMLPESAESENLLERFTELKNNGELSTVNSLFTLAQFSPNLQQKKMEKLRQLHSLVTKEFREALSKSELENLEKVEQALEFDETDDFEPPEYIAKKFRDKHGKQGRFAFIFTDIKENYGSECVKLYKELHQIEGIDSGKYLAAGIPITRAIFLDRITNHISRPLQVGGILVFLFMLVYYNRFSRALFTALPSVFAASWFLAALNAFDVKISAYSALAFPILIGASVDGSLQFFTAYYEKQTGTALTILRDKFFTIFLSQMAAFIGTYGMLVSSHPGLRSMGYVSLTGLICIFISQFTIFPLIAGSLDQYRLRQKRKKEAKNENAF</sequence>
<dbReference type="GO" id="GO:0005886">
    <property type="term" value="C:plasma membrane"/>
    <property type="evidence" value="ECO:0007669"/>
    <property type="project" value="TreeGrafter"/>
</dbReference>
<proteinExistence type="predicted"/>
<evidence type="ECO:0000313" key="3">
    <source>
        <dbReference type="Proteomes" id="UP000255423"/>
    </source>
</evidence>
<dbReference type="PANTHER" id="PTHR33406:SF13">
    <property type="entry name" value="MEMBRANE PROTEIN YDFJ"/>
    <property type="match status" value="1"/>
</dbReference>
<dbReference type="InterPro" id="IPR050545">
    <property type="entry name" value="Mycobact_MmpL"/>
</dbReference>
<keyword evidence="1" id="KW-1133">Transmembrane helix</keyword>
<feature type="transmembrane region" description="Helical" evidence="1">
    <location>
        <begin position="274"/>
        <end position="296"/>
    </location>
</feature>
<reference evidence="2 3" key="1">
    <citation type="submission" date="2017-08" db="EMBL/GenBank/DDBJ databases">
        <authorList>
            <person name="de Groot N.N."/>
        </authorList>
    </citation>
    <scope>NUCLEOTIDE SEQUENCE [LARGE SCALE GENOMIC DNA]</scope>
    <source>
        <strain evidence="2 3">HM2</strain>
    </source>
</reference>
<organism evidence="2 3">
    <name type="scientific">Fibrobacter succinogenes</name>
    <name type="common">Bacteroides succinogenes</name>
    <dbReference type="NCBI Taxonomy" id="833"/>
    <lineage>
        <taxon>Bacteria</taxon>
        <taxon>Pseudomonadati</taxon>
        <taxon>Fibrobacterota</taxon>
        <taxon>Fibrobacteria</taxon>
        <taxon>Fibrobacterales</taxon>
        <taxon>Fibrobacteraceae</taxon>
        <taxon>Fibrobacter</taxon>
    </lineage>
</organism>
<dbReference type="Proteomes" id="UP000255423">
    <property type="component" value="Unassembled WGS sequence"/>
</dbReference>
<feature type="transmembrane region" description="Helical" evidence="1">
    <location>
        <begin position="671"/>
        <end position="691"/>
    </location>
</feature>
<feature type="transmembrane region" description="Helical" evidence="1">
    <location>
        <begin position="767"/>
        <end position="791"/>
    </location>
</feature>
<feature type="transmembrane region" description="Helical" evidence="1">
    <location>
        <begin position="344"/>
        <end position="370"/>
    </location>
</feature>
<evidence type="ECO:0000256" key="1">
    <source>
        <dbReference type="SAM" id="Phobius"/>
    </source>
</evidence>
<feature type="transmembrane region" description="Helical" evidence="1">
    <location>
        <begin position="430"/>
        <end position="448"/>
    </location>
</feature>
<dbReference type="RefSeq" id="WP_109571799.1">
    <property type="nucleotide sequence ID" value="NZ_UHJL01000001.1"/>
</dbReference>
<dbReference type="SUPFAM" id="SSF82866">
    <property type="entry name" value="Multidrug efflux transporter AcrB transmembrane domain"/>
    <property type="match status" value="2"/>
</dbReference>
<dbReference type="AlphaFoldDB" id="A0A380RVI8"/>
<protein>
    <submittedName>
        <fullName evidence="2">Predicted exporter protein, RND superfamily</fullName>
    </submittedName>
</protein>
<dbReference type="PANTHER" id="PTHR33406">
    <property type="entry name" value="MEMBRANE PROTEIN MJ1562-RELATED"/>
    <property type="match status" value="1"/>
</dbReference>
<feature type="transmembrane region" description="Helical" evidence="1">
    <location>
        <begin position="376"/>
        <end position="402"/>
    </location>
</feature>
<feature type="transmembrane region" description="Helical" evidence="1">
    <location>
        <begin position="249"/>
        <end position="269"/>
    </location>
</feature>
<evidence type="ECO:0000313" key="2">
    <source>
        <dbReference type="EMBL" id="SUQ19027.1"/>
    </source>
</evidence>